<dbReference type="EMBL" id="BAAAPO010000044">
    <property type="protein sequence ID" value="GAA1803482.1"/>
    <property type="molecule type" value="Genomic_DNA"/>
</dbReference>
<accession>A0ABN2LYM8</accession>
<evidence type="ECO:0008006" key="4">
    <source>
        <dbReference type="Google" id="ProtNLM"/>
    </source>
</evidence>
<comment type="caution">
    <text evidence="2">The sequence shown here is derived from an EMBL/GenBank/DDBJ whole genome shotgun (WGS) entry which is preliminary data.</text>
</comment>
<keyword evidence="1" id="KW-0812">Transmembrane</keyword>
<feature type="transmembrane region" description="Helical" evidence="1">
    <location>
        <begin position="60"/>
        <end position="77"/>
    </location>
</feature>
<evidence type="ECO:0000256" key="1">
    <source>
        <dbReference type="SAM" id="Phobius"/>
    </source>
</evidence>
<feature type="transmembrane region" description="Helical" evidence="1">
    <location>
        <begin position="20"/>
        <end position="40"/>
    </location>
</feature>
<evidence type="ECO:0000313" key="2">
    <source>
        <dbReference type="EMBL" id="GAA1803482.1"/>
    </source>
</evidence>
<dbReference type="Pfam" id="PF10724">
    <property type="entry name" value="DUF2516"/>
    <property type="match status" value="1"/>
</dbReference>
<keyword evidence="3" id="KW-1185">Reference proteome</keyword>
<sequence length="120" mass="13083">MTCLTHGFAPYAARMFHEVQSWVLLVLGVGALGLEVFALIDAVRRRPDAFVAADKRTKQLWTIVLGIATALGFVLLFSPLNLFGLLAVVAAAVYLTDVKPALDQVQGRGDRRNMGPYGPW</sequence>
<keyword evidence="1" id="KW-0472">Membrane</keyword>
<protein>
    <recommendedName>
        <fullName evidence="4">DUF2516 family protein</fullName>
    </recommendedName>
</protein>
<dbReference type="Proteomes" id="UP001499938">
    <property type="component" value="Unassembled WGS sequence"/>
</dbReference>
<reference evidence="2 3" key="1">
    <citation type="journal article" date="2019" name="Int. J. Syst. Evol. Microbiol.">
        <title>The Global Catalogue of Microorganisms (GCM) 10K type strain sequencing project: providing services to taxonomists for standard genome sequencing and annotation.</title>
        <authorList>
            <consortium name="The Broad Institute Genomics Platform"/>
            <consortium name="The Broad Institute Genome Sequencing Center for Infectious Disease"/>
            <person name="Wu L."/>
            <person name="Ma J."/>
        </authorList>
    </citation>
    <scope>NUCLEOTIDE SEQUENCE [LARGE SCALE GENOMIC DNA]</scope>
    <source>
        <strain evidence="2 3">JCM 15592</strain>
    </source>
</reference>
<evidence type="ECO:0000313" key="3">
    <source>
        <dbReference type="Proteomes" id="UP001499938"/>
    </source>
</evidence>
<keyword evidence="1" id="KW-1133">Transmembrane helix</keyword>
<name>A0ABN2LYM8_9MICO</name>
<proteinExistence type="predicted"/>
<organism evidence="2 3">
    <name type="scientific">Nostocoides veronense</name>
    <dbReference type="NCBI Taxonomy" id="330836"/>
    <lineage>
        <taxon>Bacteria</taxon>
        <taxon>Bacillati</taxon>
        <taxon>Actinomycetota</taxon>
        <taxon>Actinomycetes</taxon>
        <taxon>Micrococcales</taxon>
        <taxon>Intrasporangiaceae</taxon>
        <taxon>Nostocoides</taxon>
    </lineage>
</organism>
<gene>
    <name evidence="2" type="ORF">GCM10009811_28860</name>
</gene>
<dbReference type="InterPro" id="IPR019662">
    <property type="entry name" value="DUF2516"/>
</dbReference>